<accession>A0A4Q7P163</accession>
<dbReference type="EMBL" id="SGXE01000002">
    <property type="protein sequence ID" value="RZS93434.1"/>
    <property type="molecule type" value="Genomic_DNA"/>
</dbReference>
<feature type="signal peptide" evidence="1">
    <location>
        <begin position="1"/>
        <end position="20"/>
    </location>
</feature>
<evidence type="ECO:0000313" key="3">
    <source>
        <dbReference type="Proteomes" id="UP000292262"/>
    </source>
</evidence>
<gene>
    <name evidence="2" type="ORF">EV197_2012</name>
</gene>
<keyword evidence="1" id="KW-0732">Signal</keyword>
<dbReference type="AlphaFoldDB" id="A0A4Q7P163"/>
<comment type="caution">
    <text evidence="2">The sequence shown here is derived from an EMBL/GenBank/DDBJ whole genome shotgun (WGS) entry which is preliminary data.</text>
</comment>
<name>A0A4Q7P163_9FLAO</name>
<proteinExistence type="predicted"/>
<protein>
    <submittedName>
        <fullName evidence="2">Uncharacterized protein</fullName>
    </submittedName>
</protein>
<reference evidence="2 3" key="1">
    <citation type="submission" date="2019-02" db="EMBL/GenBank/DDBJ databases">
        <title>Genomic Encyclopedia of Type Strains, Phase IV (KMG-IV): sequencing the most valuable type-strain genomes for metagenomic binning, comparative biology and taxonomic classification.</title>
        <authorList>
            <person name="Goeker M."/>
        </authorList>
    </citation>
    <scope>NUCLEOTIDE SEQUENCE [LARGE SCALE GENOMIC DNA]</scope>
    <source>
        <strain evidence="2 3">DSM 17196</strain>
    </source>
</reference>
<evidence type="ECO:0000256" key="1">
    <source>
        <dbReference type="SAM" id="SignalP"/>
    </source>
</evidence>
<sequence length="165" mass="18528">MKTMKSIFILGLFAFLISCSSDDDGNVTQTPQSFEEITAEYISSLEAVMGDGVITATNDAGLVWTSGTIVLYKTDSGRFGKFKVLNIDPSDNYSMVIEAETYNEDGTRYTFDEFLEIRGTFFLDLDEMTIGENSLEPNDFWWFRPDATTTLLDPLNGAVFTEWNP</sequence>
<evidence type="ECO:0000313" key="2">
    <source>
        <dbReference type="EMBL" id="RZS93434.1"/>
    </source>
</evidence>
<keyword evidence="3" id="KW-1185">Reference proteome</keyword>
<dbReference type="PROSITE" id="PS51257">
    <property type="entry name" value="PROKAR_LIPOPROTEIN"/>
    <property type="match status" value="1"/>
</dbReference>
<dbReference type="Proteomes" id="UP000292262">
    <property type="component" value="Unassembled WGS sequence"/>
</dbReference>
<feature type="chain" id="PRO_5020299748" evidence="1">
    <location>
        <begin position="21"/>
        <end position="165"/>
    </location>
</feature>
<organism evidence="2 3">
    <name type="scientific">Aquimarina brevivitae</name>
    <dbReference type="NCBI Taxonomy" id="323412"/>
    <lineage>
        <taxon>Bacteria</taxon>
        <taxon>Pseudomonadati</taxon>
        <taxon>Bacteroidota</taxon>
        <taxon>Flavobacteriia</taxon>
        <taxon>Flavobacteriales</taxon>
        <taxon>Flavobacteriaceae</taxon>
        <taxon>Aquimarina</taxon>
    </lineage>
</organism>